<keyword evidence="3" id="KW-0378">Hydrolase</keyword>
<dbReference type="GO" id="GO:0004518">
    <property type="term" value="F:nuclease activity"/>
    <property type="evidence" value="ECO:0007669"/>
    <property type="project" value="UniProtKB-KW"/>
</dbReference>
<dbReference type="Pfam" id="PF04231">
    <property type="entry name" value="Endonuclease_1"/>
    <property type="match status" value="1"/>
</dbReference>
<dbReference type="InterPro" id="IPR026444">
    <property type="entry name" value="Secre_tail"/>
</dbReference>
<evidence type="ECO:0000256" key="3">
    <source>
        <dbReference type="ARBA" id="ARBA00022801"/>
    </source>
</evidence>
<keyword evidence="2" id="KW-0540">Nuclease</keyword>
<dbReference type="GO" id="GO:0016787">
    <property type="term" value="F:hydrolase activity"/>
    <property type="evidence" value="ECO:0007669"/>
    <property type="project" value="UniProtKB-KW"/>
</dbReference>
<dbReference type="InterPro" id="IPR044925">
    <property type="entry name" value="His-Me_finger_sf"/>
</dbReference>
<dbReference type="Pfam" id="PF00932">
    <property type="entry name" value="LTD"/>
    <property type="match status" value="1"/>
</dbReference>
<name>K0X694_9BACT</name>
<dbReference type="NCBIfam" id="TIGR04183">
    <property type="entry name" value="Por_Secre_tail"/>
    <property type="match status" value="1"/>
</dbReference>
<evidence type="ECO:0000313" key="6">
    <source>
        <dbReference type="Proteomes" id="UP000006044"/>
    </source>
</evidence>
<evidence type="ECO:0000256" key="2">
    <source>
        <dbReference type="ARBA" id="ARBA00022722"/>
    </source>
</evidence>
<dbReference type="RefSeq" id="WP_008862260.1">
    <property type="nucleotide sequence ID" value="NZ_JH815205.1"/>
</dbReference>
<dbReference type="InterPro" id="IPR013783">
    <property type="entry name" value="Ig-like_fold"/>
</dbReference>
<dbReference type="InterPro" id="IPR036116">
    <property type="entry name" value="FN3_sf"/>
</dbReference>
<dbReference type="HOGENOM" id="CLU_311628_0_0_10"/>
<dbReference type="eggNOG" id="COG4412">
    <property type="taxonomic scope" value="Bacteria"/>
</dbReference>
<comment type="caution">
    <text evidence="5">The sequence shown here is derived from an EMBL/GenBank/DDBJ whole genome shotgun (WGS) entry which is preliminary data.</text>
</comment>
<dbReference type="SUPFAM" id="SSF54060">
    <property type="entry name" value="His-Me finger endonucleases"/>
    <property type="match status" value="1"/>
</dbReference>
<dbReference type="PATRIC" id="fig|742726.3.peg.1888"/>
<evidence type="ECO:0000256" key="1">
    <source>
        <dbReference type="ARBA" id="ARBA00006429"/>
    </source>
</evidence>
<gene>
    <name evidence="5" type="ORF">HMPREF9448_01801</name>
</gene>
<dbReference type="OrthoDB" id="9770276at2"/>
<dbReference type="PANTHER" id="PTHR33607:SF2">
    <property type="entry name" value="ENDONUCLEASE-1"/>
    <property type="match status" value="1"/>
</dbReference>
<dbReference type="GeneID" id="77850077"/>
<dbReference type="SMART" id="SM00060">
    <property type="entry name" value="FN3"/>
    <property type="match status" value="2"/>
</dbReference>
<dbReference type="CDD" id="cd00063">
    <property type="entry name" value="FN3"/>
    <property type="match status" value="1"/>
</dbReference>
<dbReference type="STRING" id="742726.HMPREF9448_01801"/>
<organism evidence="5 6">
    <name type="scientific">Barnesiella intestinihominis YIT 11860</name>
    <dbReference type="NCBI Taxonomy" id="742726"/>
    <lineage>
        <taxon>Bacteria</taxon>
        <taxon>Pseudomonadati</taxon>
        <taxon>Bacteroidota</taxon>
        <taxon>Bacteroidia</taxon>
        <taxon>Bacteroidales</taxon>
        <taxon>Barnesiellaceae</taxon>
        <taxon>Barnesiella</taxon>
    </lineage>
</organism>
<feature type="domain" description="LTD" evidence="4">
    <location>
        <begin position="411"/>
        <end position="534"/>
    </location>
</feature>
<dbReference type="Gene3D" id="2.60.40.10">
    <property type="entry name" value="Immunoglobulins"/>
    <property type="match status" value="1"/>
</dbReference>
<accession>K0X694</accession>
<dbReference type="AlphaFoldDB" id="K0X694"/>
<dbReference type="PROSITE" id="PS51841">
    <property type="entry name" value="LTD"/>
    <property type="match status" value="1"/>
</dbReference>
<dbReference type="InterPro" id="IPR003961">
    <property type="entry name" value="FN3_dom"/>
</dbReference>
<proteinExistence type="inferred from homology"/>
<evidence type="ECO:0000313" key="5">
    <source>
        <dbReference type="EMBL" id="EJZ63154.1"/>
    </source>
</evidence>
<reference evidence="5 6" key="1">
    <citation type="submission" date="2012-08" db="EMBL/GenBank/DDBJ databases">
        <title>The Genome Sequence of Barnesiella intestinihominis YIT 11860.</title>
        <authorList>
            <consortium name="The Broad Institute Genome Sequencing Platform"/>
            <person name="Earl A."/>
            <person name="Ward D."/>
            <person name="Feldgarden M."/>
            <person name="Gevers D."/>
            <person name="Morotomi M."/>
            <person name="Walker B."/>
            <person name="Young S.K."/>
            <person name="Zeng Q."/>
            <person name="Gargeya S."/>
            <person name="Fitzgerald M."/>
            <person name="Haas B."/>
            <person name="Abouelleil A."/>
            <person name="Alvarado L."/>
            <person name="Arachchi H.M."/>
            <person name="Berlin A.M."/>
            <person name="Chapman S.B."/>
            <person name="Goldberg J."/>
            <person name="Griggs A."/>
            <person name="Gujja S."/>
            <person name="Hansen M."/>
            <person name="Howarth C."/>
            <person name="Imamovic A."/>
            <person name="Larimer J."/>
            <person name="McCowen C."/>
            <person name="Montmayeur A."/>
            <person name="Murphy C."/>
            <person name="Neiman D."/>
            <person name="Pearson M."/>
            <person name="Priest M."/>
            <person name="Roberts A."/>
            <person name="Saif S."/>
            <person name="Shea T."/>
            <person name="Sisk P."/>
            <person name="Sykes S."/>
            <person name="Wortman J."/>
            <person name="Nusbaum C."/>
            <person name="Birren B."/>
        </authorList>
    </citation>
    <scope>NUCLEOTIDE SEQUENCE [LARGE SCALE GENOMIC DNA]</scope>
    <source>
        <strain evidence="5 6">YIT 11860</strain>
    </source>
</reference>
<keyword evidence="6" id="KW-1185">Reference proteome</keyword>
<dbReference type="Proteomes" id="UP000006044">
    <property type="component" value="Unassembled WGS sequence"/>
</dbReference>
<comment type="similarity">
    <text evidence="1">Belongs to the EndA/NucM nuclease family.</text>
</comment>
<dbReference type="SUPFAM" id="SSF49265">
    <property type="entry name" value="Fibronectin type III"/>
    <property type="match status" value="1"/>
</dbReference>
<dbReference type="eggNOG" id="COG2356">
    <property type="taxonomic scope" value="Bacteria"/>
</dbReference>
<dbReference type="InterPro" id="IPR001322">
    <property type="entry name" value="Lamin_tail_dom"/>
</dbReference>
<dbReference type="InterPro" id="IPR007346">
    <property type="entry name" value="Endonuclease-I"/>
</dbReference>
<dbReference type="EMBL" id="ADLE01000014">
    <property type="protein sequence ID" value="EJZ63154.1"/>
    <property type="molecule type" value="Genomic_DNA"/>
</dbReference>
<evidence type="ECO:0000259" key="4">
    <source>
        <dbReference type="PROSITE" id="PS51841"/>
    </source>
</evidence>
<dbReference type="PANTHER" id="PTHR33607">
    <property type="entry name" value="ENDONUCLEASE-1"/>
    <property type="match status" value="1"/>
</dbReference>
<protein>
    <submittedName>
        <fullName evidence="5">Por secretion system C-terminal sorting domain-containing protein</fullName>
    </submittedName>
</protein>
<sequence length="949" mass="105430">MSTMKNCARIIFGVLGVSFLGFRLDATVPAGYYYAADGKHGAELKTALCEIISSMHTLGYGSGEDATWEGFSRTDRKEDGSVWDRYSDEIRYFDGFNAVGGMHIEHSFPKSWWGAYENNAYRDLHHLFPADGSANSAKNNLPLGEVTGVSGFDNGISKVGKNGWGVDYTDRCFEPADEYKGDFARAYFYVVTAYENLCDYWQSPMLDNNTYPVWKEWALDMLLEWHSQDPPCERELARNDSVYTIQGNRNPYIDYPDLVEYIWGAHREDPFRFPAETLPFLALPRRDQIMDMGVIMLGDNKSEQLDILGNNLTSPLSLSWAIGGIFELSDYEVSAQEVHDGCTVEISCRELRKGEYRDTVIISGGGIETPYRIPVQVVSVPSFIETSASDVTATEALIHWVNYPEAIDYQVSLWSGNTSAGDLIISAYVEGAGYNKAIEIYNGTGVPVDLSAYSLRMEVNGSGSFVNDTPLGTSILNNGETYLLLNSLSTDGELIAKASQIIPGGETSPLNFNGNDAVALCRDGIIIDVVGVAGEIAYWGQDKTLYRRSEITHPTSRYNGKEWISSPKDDFSRIGLFRMQLDDKREYIQTDKSIGLVQNYRFTELRPLTRYTYQVSAVIPSGIVKAAYSMQFETDSLAVPQLLDASDITDSTFRINWEEVQGADNYEIICFTQTGEQHVYTEGFDEVDSSGKPLPDNWEGTASGNYTSVASSGVSAPSVALKNTGEYLQTPRYNEGIVKFSFMYRFASSGTGSYIVVEKESDNSWTAIDTLRYVDTSKNYPEYTFSIDEQVTSVKVVYAHKEKGNVAVDDASITYGAYVKDIFSQEKVGNITTHVIEGLSPQTEYGYQVRSVCKDVVSNWSSVQRAVTADISAVTSVRSCDPLVYVSGRQIIIATLCGSERISVYNLSGQMLYAVAAEGKNQIAINVDRGIYIIKIEARNKIFNKKIIL</sequence>